<reference evidence="8 9" key="1">
    <citation type="submission" date="2020-07" db="EMBL/GenBank/DDBJ databases">
        <authorList>
            <person name="Sun Q."/>
        </authorList>
    </citation>
    <scope>NUCLEOTIDE SEQUENCE [LARGE SCALE GENOMIC DNA]</scope>
    <source>
        <strain evidence="8 9">MAH-1</strain>
    </source>
</reference>
<dbReference type="Proteomes" id="UP000535020">
    <property type="component" value="Unassembled WGS sequence"/>
</dbReference>
<keyword evidence="4" id="KW-0378">Hydrolase</keyword>
<dbReference type="GO" id="GO:0010945">
    <property type="term" value="F:coenzyme A diphosphatase activity"/>
    <property type="evidence" value="ECO:0007669"/>
    <property type="project" value="InterPro"/>
</dbReference>
<dbReference type="Gene3D" id="3.90.79.10">
    <property type="entry name" value="Nucleoside Triphosphate Pyrophosphohydrolase"/>
    <property type="match status" value="1"/>
</dbReference>
<keyword evidence="3" id="KW-0479">Metal-binding</keyword>
<dbReference type="GO" id="GO:0046872">
    <property type="term" value="F:metal ion binding"/>
    <property type="evidence" value="ECO:0007669"/>
    <property type="project" value="UniProtKB-KW"/>
</dbReference>
<evidence type="ECO:0000256" key="4">
    <source>
        <dbReference type="ARBA" id="ARBA00022801"/>
    </source>
</evidence>
<organism evidence="8 9">
    <name type="scientific">Flavobacterium agri</name>
    <dbReference type="NCBI Taxonomy" id="2743471"/>
    <lineage>
        <taxon>Bacteria</taxon>
        <taxon>Pseudomonadati</taxon>
        <taxon>Bacteroidota</taxon>
        <taxon>Flavobacteriia</taxon>
        <taxon>Flavobacteriales</taxon>
        <taxon>Flavobacteriaceae</taxon>
        <taxon>Flavobacterium</taxon>
    </lineage>
</organism>
<evidence type="ECO:0000256" key="2">
    <source>
        <dbReference type="ARBA" id="ARBA00001946"/>
    </source>
</evidence>
<protein>
    <submittedName>
        <fullName evidence="8">CoA pyrophosphatase</fullName>
    </submittedName>
</protein>
<comment type="cofactor">
    <cofactor evidence="2">
        <name>Mg(2+)</name>
        <dbReference type="ChEBI" id="CHEBI:18420"/>
    </cofactor>
</comment>
<dbReference type="CDD" id="cd03426">
    <property type="entry name" value="NUDIX_CoAse_Nudt7"/>
    <property type="match status" value="1"/>
</dbReference>
<dbReference type="InterPro" id="IPR045121">
    <property type="entry name" value="CoAse"/>
</dbReference>
<evidence type="ECO:0000259" key="7">
    <source>
        <dbReference type="PROSITE" id="PS51462"/>
    </source>
</evidence>
<evidence type="ECO:0000256" key="6">
    <source>
        <dbReference type="ARBA" id="ARBA00023211"/>
    </source>
</evidence>
<dbReference type="EMBL" id="JACBJI010000008">
    <property type="protein sequence ID" value="NYA72527.1"/>
    <property type="molecule type" value="Genomic_DNA"/>
</dbReference>
<dbReference type="AlphaFoldDB" id="A0A7Y9C8L6"/>
<dbReference type="PANTHER" id="PTHR12992">
    <property type="entry name" value="NUDIX HYDROLASE"/>
    <property type="match status" value="1"/>
</dbReference>
<dbReference type="PROSITE" id="PS51462">
    <property type="entry name" value="NUDIX"/>
    <property type="match status" value="1"/>
</dbReference>
<evidence type="ECO:0000313" key="9">
    <source>
        <dbReference type="Proteomes" id="UP000535020"/>
    </source>
</evidence>
<dbReference type="InterPro" id="IPR015797">
    <property type="entry name" value="NUDIX_hydrolase-like_dom_sf"/>
</dbReference>
<keyword evidence="6" id="KW-0464">Manganese</keyword>
<proteinExistence type="predicted"/>
<accession>A0A7Y9C8L6</accession>
<dbReference type="InterPro" id="IPR000086">
    <property type="entry name" value="NUDIX_hydrolase_dom"/>
</dbReference>
<dbReference type="SUPFAM" id="SSF55811">
    <property type="entry name" value="Nudix"/>
    <property type="match status" value="1"/>
</dbReference>
<dbReference type="RefSeq" id="WP_176007328.1">
    <property type="nucleotide sequence ID" value="NZ_JABWMI010000020.1"/>
</dbReference>
<comment type="cofactor">
    <cofactor evidence="1">
        <name>Mn(2+)</name>
        <dbReference type="ChEBI" id="CHEBI:29035"/>
    </cofactor>
</comment>
<evidence type="ECO:0000256" key="1">
    <source>
        <dbReference type="ARBA" id="ARBA00001936"/>
    </source>
</evidence>
<dbReference type="PANTHER" id="PTHR12992:SF11">
    <property type="entry name" value="MITOCHONDRIAL COENZYME A DIPHOSPHATASE NUDT8"/>
    <property type="match status" value="1"/>
</dbReference>
<keyword evidence="5" id="KW-0460">Magnesium</keyword>
<evidence type="ECO:0000256" key="3">
    <source>
        <dbReference type="ARBA" id="ARBA00022723"/>
    </source>
</evidence>
<keyword evidence="9" id="KW-1185">Reference proteome</keyword>
<evidence type="ECO:0000256" key="5">
    <source>
        <dbReference type="ARBA" id="ARBA00022842"/>
    </source>
</evidence>
<evidence type="ECO:0000313" key="8">
    <source>
        <dbReference type="EMBL" id="NYA72527.1"/>
    </source>
</evidence>
<gene>
    <name evidence="8" type="ORF">HZF10_16470</name>
</gene>
<comment type="caution">
    <text evidence="8">The sequence shown here is derived from an EMBL/GenBank/DDBJ whole genome shotgun (WGS) entry which is preliminary data.</text>
</comment>
<name>A0A7Y9C8L6_9FLAO</name>
<dbReference type="Pfam" id="PF00293">
    <property type="entry name" value="NUDIX"/>
    <property type="match status" value="1"/>
</dbReference>
<feature type="domain" description="Nudix hydrolase" evidence="7">
    <location>
        <begin position="46"/>
        <end position="180"/>
    </location>
</feature>
<sequence>MDFQDFLKLLPEIQKAELLGETAHAKMSPPERARLMQNFDWNNPNARTAAVTLLLYPRNDKTYFVLILRNAYKGVHSSQVAFPGGKKEKEDKSYQETALRETCEEVGISKDKVTVVRELSKIYIPPSNFIVFPFLAYCSEPPIFKPDPREVAGIIEVELDLFLDDATVTGMVMETSYANRTNVPGFQIGEHIVWGATAMILSEFKEVIKAVVKT</sequence>